<evidence type="ECO:0000313" key="3">
    <source>
        <dbReference type="Proteomes" id="UP000274082"/>
    </source>
</evidence>
<name>A0A3S7XAU5_LEIDO</name>
<organism evidence="2 3">
    <name type="scientific">Leishmania donovani</name>
    <dbReference type="NCBI Taxonomy" id="5661"/>
    <lineage>
        <taxon>Eukaryota</taxon>
        <taxon>Discoba</taxon>
        <taxon>Euglenozoa</taxon>
        <taxon>Kinetoplastea</taxon>
        <taxon>Metakinetoplastina</taxon>
        <taxon>Trypanosomatida</taxon>
        <taxon>Trypanosomatidae</taxon>
        <taxon>Leishmaniinae</taxon>
        <taxon>Leishmania</taxon>
    </lineage>
</organism>
<proteinExistence type="predicted"/>
<feature type="region of interest" description="Disordered" evidence="1">
    <location>
        <begin position="345"/>
        <end position="364"/>
    </location>
</feature>
<dbReference type="OrthoDB" id="267605at2759"/>
<feature type="compositionally biased region" description="Low complexity" evidence="1">
    <location>
        <begin position="440"/>
        <end position="458"/>
    </location>
</feature>
<feature type="region of interest" description="Disordered" evidence="1">
    <location>
        <begin position="53"/>
        <end position="75"/>
    </location>
</feature>
<gene>
    <name evidence="2" type="ORF">LdCL_360028100</name>
</gene>
<feature type="region of interest" description="Disordered" evidence="1">
    <location>
        <begin position="619"/>
        <end position="674"/>
    </location>
</feature>
<protein>
    <submittedName>
        <fullName evidence="2">Uncharacterized protein</fullName>
    </submittedName>
</protein>
<feature type="compositionally biased region" description="Polar residues" evidence="1">
    <location>
        <begin position="285"/>
        <end position="295"/>
    </location>
</feature>
<evidence type="ECO:0000256" key="1">
    <source>
        <dbReference type="SAM" id="MobiDB-lite"/>
    </source>
</evidence>
<feature type="compositionally biased region" description="Low complexity" evidence="1">
    <location>
        <begin position="638"/>
        <end position="648"/>
    </location>
</feature>
<accession>A0A3S7XAU5</accession>
<dbReference type="VEuPathDB" id="TriTrypDB:LDHU3_36.2920"/>
<feature type="compositionally biased region" description="Low complexity" evidence="1">
    <location>
        <begin position="540"/>
        <end position="550"/>
    </location>
</feature>
<dbReference type="EMBL" id="CP029535">
    <property type="protein sequence ID" value="AYU83571.1"/>
    <property type="molecule type" value="Genomic_DNA"/>
</dbReference>
<keyword evidence="3" id="KW-1185">Reference proteome</keyword>
<dbReference type="Proteomes" id="UP000274082">
    <property type="component" value="Chromosome 36"/>
</dbReference>
<sequence length="774" mass="79874">MPLSPLIRPMSPLQTQCAPSLPEPYSLADVVLQPFSGEASSTPAAAWDQDTSFGAATGDIAPGSRRSSPAAPLSGVDAASVPPMAMWTPALPPLLPHTLAPTFHSMVGDALSVEMLRESYAAQLQKGCQHRSAVEGLRCTSDGAAARARSCRGSDAGAAKVFSANDAVHLGHSRRAPLPSLALFSPIHPYASGPTARTSVAPKTSAEEPSSAATSLSLLHSAATTAMAAARPSYGAALLRKHPPAQPTGCREGCRSHLPAQKQVQRSSSQSLFERRAHDRWEVVSPTSPLSSCGGASTAAESGETAPSKPNTAVPFTASATCYRSTAASDCTGRSRAISIAAPPVAGRGGEAAAANTPAGGGARVSNPGVVSALGPAKVEAFVAPPCHAPGSACGSGEVRDTFFDPPHGLSRKALQTIQPGPATEPARQPAAQKQGKTARGTAPTTRSSGGAASGPAAGSAASLAAESHLPRYVYPALEECRRLLHEIRIVSPLMRRCLTPPRPLESSAGGGSGAATAAAASSTFSSARAPSRNIPAPPHSSAFPSLAAAATAAAPPKPATLAPKPEARRLYHWDAATAAEDLSFMRGPFQQSSERFATSVDCQLRRLKALGTRLYGKTHDTSTSQAEVHAPARGRWSSPSPAPLASPWDSAVPRFDDDQCDREDNSVEESPPERLRRLLWETEAALPSLLEHEAEPSLSATRAAVLLAPFPSTIRYARDSRNDYSHGADDGAATGRAAGVFTPPMESLLPFSSVSGSLTPARPAMLSSLSYGE</sequence>
<feature type="compositionally biased region" description="Basic and acidic residues" evidence="1">
    <location>
        <begin position="655"/>
        <end position="674"/>
    </location>
</feature>
<evidence type="ECO:0000313" key="2">
    <source>
        <dbReference type="EMBL" id="AYU83571.1"/>
    </source>
</evidence>
<feature type="region of interest" description="Disordered" evidence="1">
    <location>
        <begin position="284"/>
        <end position="313"/>
    </location>
</feature>
<dbReference type="AlphaFoldDB" id="A0A3S7XAU5"/>
<dbReference type="VEuPathDB" id="TriTrypDB:LdBPK_362240.1"/>
<feature type="region of interest" description="Disordered" evidence="1">
    <location>
        <begin position="420"/>
        <end position="458"/>
    </location>
</feature>
<dbReference type="VEuPathDB" id="TriTrypDB:LdCL_360028100"/>
<reference evidence="2 3" key="1">
    <citation type="journal article" date="2018" name="Sci. Rep.">
        <title>A complete Leishmania donovani reference genome identifies novel genetic variations associated with virulence.</title>
        <authorList>
            <person name="Lypaczewski P."/>
            <person name="Hoshizaki J."/>
            <person name="Zhang W.-W."/>
            <person name="McCall L.-I."/>
            <person name="Torcivia-Rodriguez J."/>
            <person name="Simonyan V."/>
            <person name="Kaur A."/>
            <person name="Dewar K."/>
            <person name="Matlashewski G."/>
        </authorList>
    </citation>
    <scope>NUCLEOTIDE SEQUENCE [LARGE SCALE GENOMIC DNA]</scope>
    <source>
        <strain evidence="2 3">LdCL</strain>
    </source>
</reference>
<feature type="region of interest" description="Disordered" evidence="1">
    <location>
        <begin position="524"/>
        <end position="550"/>
    </location>
</feature>